<dbReference type="AlphaFoldDB" id="A0A6P6MC99"/>
<proteinExistence type="predicted"/>
<reference evidence="3" key="1">
    <citation type="submission" date="2025-08" db="UniProtKB">
        <authorList>
            <consortium name="RefSeq"/>
        </authorList>
    </citation>
    <scope>IDENTIFICATION</scope>
    <source>
        <strain evidence="3">Wakin</strain>
        <tissue evidence="3">Muscle</tissue>
    </source>
</reference>
<evidence type="ECO:0000313" key="2">
    <source>
        <dbReference type="Proteomes" id="UP000515129"/>
    </source>
</evidence>
<protein>
    <submittedName>
        <fullName evidence="3">Laminin subunit beta-1-like</fullName>
    </submittedName>
</protein>
<gene>
    <name evidence="3" type="primary">LOC113066464</name>
</gene>
<evidence type="ECO:0000256" key="1">
    <source>
        <dbReference type="SAM" id="Coils"/>
    </source>
</evidence>
<accession>A0A6P6MC99</accession>
<evidence type="ECO:0000313" key="3">
    <source>
        <dbReference type="RefSeq" id="XP_026094133.1"/>
    </source>
</evidence>
<dbReference type="Proteomes" id="UP000515129">
    <property type="component" value="Chromosome 50"/>
</dbReference>
<sequence>MPLISDFFSTPAVEYYLRKEANDMKYTAEMVKEALQQAYHAQSSVTEELKQATADIKGTQHLLVSVESETSDSELKVSNATRRLLKLQSDVALVKEKAINTSTSAINTEKEADSINPLADPLKKVSELPGHVMSINSLGEYRFGSSAEIFISADTDNGHFKLLSADTDVVPILSCIPSYDEYQKLLEDKSNELVDLEKAVKELLQEISHKVTVYSTCLF</sequence>
<dbReference type="GeneID" id="113066464"/>
<keyword evidence="1" id="KW-0175">Coiled coil</keyword>
<dbReference type="RefSeq" id="XP_026094133.1">
    <property type="nucleotide sequence ID" value="XM_026238348.1"/>
</dbReference>
<keyword evidence="2" id="KW-1185">Reference proteome</keyword>
<feature type="coiled-coil region" evidence="1">
    <location>
        <begin position="179"/>
        <end position="206"/>
    </location>
</feature>
<dbReference type="OrthoDB" id="5985440at2759"/>
<organism evidence="2 3">
    <name type="scientific">Carassius auratus</name>
    <name type="common">Goldfish</name>
    <dbReference type="NCBI Taxonomy" id="7957"/>
    <lineage>
        <taxon>Eukaryota</taxon>
        <taxon>Metazoa</taxon>
        <taxon>Chordata</taxon>
        <taxon>Craniata</taxon>
        <taxon>Vertebrata</taxon>
        <taxon>Euteleostomi</taxon>
        <taxon>Actinopterygii</taxon>
        <taxon>Neopterygii</taxon>
        <taxon>Teleostei</taxon>
        <taxon>Ostariophysi</taxon>
        <taxon>Cypriniformes</taxon>
        <taxon>Cyprinidae</taxon>
        <taxon>Cyprininae</taxon>
        <taxon>Carassius</taxon>
    </lineage>
</organism>
<dbReference type="KEGG" id="caua:113066464"/>
<name>A0A6P6MC99_CARAU</name>